<dbReference type="AlphaFoldDB" id="A0A1E5IEY9"/>
<keyword evidence="2" id="KW-1185">Reference proteome</keyword>
<accession>A0A1E5IEY9</accession>
<evidence type="ECO:0000313" key="1">
    <source>
        <dbReference type="EMBL" id="OEG69076.1"/>
    </source>
</evidence>
<reference evidence="1 2" key="1">
    <citation type="submission" date="2015-11" db="EMBL/GenBank/DDBJ databases">
        <title>Evidence for parallel genomic evolution in an endosymbiosis of termite gut flagellates.</title>
        <authorList>
            <person name="Zheng H."/>
        </authorList>
    </citation>
    <scope>NUCLEOTIDE SEQUENCE [LARGE SCALE GENOMIC DNA]</scope>
    <source>
        <strain evidence="1 2">CET450</strain>
    </source>
</reference>
<name>A0A1E5IEY9_ENDTX</name>
<dbReference type="EMBL" id="LNVX01000862">
    <property type="protein sequence ID" value="OEG69076.1"/>
    <property type="molecule type" value="Genomic_DNA"/>
</dbReference>
<sequence>MCVGGLAFTTAASSYFNLFLLAANLQNLCSYFNNFEFSRVSYILKSEELNLFVQFLLRKQK</sequence>
<evidence type="ECO:0000313" key="2">
    <source>
        <dbReference type="Proteomes" id="UP000095237"/>
    </source>
</evidence>
<gene>
    <name evidence="1" type="ORF">ATZ36_11695</name>
</gene>
<proteinExistence type="predicted"/>
<dbReference type="Proteomes" id="UP000095237">
    <property type="component" value="Unassembled WGS sequence"/>
</dbReference>
<comment type="caution">
    <text evidence="1">The sequence shown here is derived from an EMBL/GenBank/DDBJ whole genome shotgun (WGS) entry which is preliminary data.</text>
</comment>
<organism evidence="1 2">
    <name type="scientific">Endomicrobium trichonymphae</name>
    <dbReference type="NCBI Taxonomy" id="1408204"/>
    <lineage>
        <taxon>Bacteria</taxon>
        <taxon>Pseudomonadati</taxon>
        <taxon>Elusimicrobiota</taxon>
        <taxon>Endomicrobiia</taxon>
        <taxon>Endomicrobiales</taxon>
        <taxon>Endomicrobiaceae</taxon>
        <taxon>Candidatus Endomicrobiellum</taxon>
    </lineage>
</organism>
<protein>
    <submittedName>
        <fullName evidence="1">Uncharacterized protein</fullName>
    </submittedName>
</protein>